<dbReference type="GO" id="GO:0005507">
    <property type="term" value="F:copper ion binding"/>
    <property type="evidence" value="ECO:0007669"/>
    <property type="project" value="TreeGrafter"/>
</dbReference>
<keyword evidence="4" id="KW-1185">Reference proteome</keyword>
<proteinExistence type="inferred from homology"/>
<dbReference type="Gene3D" id="3.20.20.380">
    <property type="entry name" value="Copper homeostasis (CutC) domain"/>
    <property type="match status" value="1"/>
</dbReference>
<dbReference type="PATRIC" id="fig|361041.3.peg.3299"/>
<comment type="similarity">
    <text evidence="1 2">Belongs to the CutC family.</text>
</comment>
<sequence>MTLLEVCVDTAAGLFAAHAGGADRIELCSSLELGGLTPSPGLMALAAETGVTARAMIRPRGGDFLFGPDDLAMMKADIAAARHYGLEGVVLGASRPDGRLDRDFLSALVETAAGLKLTLHRAFDLVPDLGEAVEVAIALGFDTILTSGRRTSAPLGLPDLAETCRIASGRISIMAGAGISAANVESLLEAAPLGAIHGSCSRPAAPENTHAAALGFTSQGRRETDADLVRALKLAMAKK</sequence>
<name>A0A0F5L0L3_9HYPH</name>
<accession>A0A0F5L0L3</accession>
<protein>
    <recommendedName>
        <fullName evidence="2">PF03932 family protein CutC</fullName>
    </recommendedName>
</protein>
<dbReference type="Proteomes" id="UP000033514">
    <property type="component" value="Unassembled WGS sequence"/>
</dbReference>
<evidence type="ECO:0000256" key="2">
    <source>
        <dbReference type="HAMAP-Rule" id="MF_00795"/>
    </source>
</evidence>
<gene>
    <name evidence="2" type="primary">cutC</name>
    <name evidence="3" type="ORF">VW35_19410</name>
</gene>
<comment type="subcellular location">
    <subcellularLocation>
        <location evidence="2">Cytoplasm</location>
    </subcellularLocation>
</comment>
<dbReference type="STRING" id="361041.VW35_19410"/>
<dbReference type="InterPro" id="IPR036822">
    <property type="entry name" value="CutC-like_dom_sf"/>
</dbReference>
<dbReference type="GO" id="GO:0005737">
    <property type="term" value="C:cytoplasm"/>
    <property type="evidence" value="ECO:0007669"/>
    <property type="project" value="UniProtKB-SubCell"/>
</dbReference>
<comment type="caution">
    <text evidence="2">Once thought to be involved in copper homeostasis, experiments in E.coli have shown this is not the case.</text>
</comment>
<comment type="caution">
    <text evidence="3">The sequence shown here is derived from an EMBL/GenBank/DDBJ whole genome shotgun (WGS) entry which is preliminary data.</text>
</comment>
<dbReference type="AlphaFoldDB" id="A0A0F5L0L3"/>
<keyword evidence="2" id="KW-0963">Cytoplasm</keyword>
<dbReference type="RefSeq" id="WP_046144736.1">
    <property type="nucleotide sequence ID" value="NZ_LAJG01000048.1"/>
</dbReference>
<dbReference type="OrthoDB" id="9815677at2"/>
<dbReference type="PANTHER" id="PTHR12598:SF0">
    <property type="entry name" value="COPPER HOMEOSTASIS PROTEIN CUTC HOMOLOG"/>
    <property type="match status" value="1"/>
</dbReference>
<dbReference type="PANTHER" id="PTHR12598">
    <property type="entry name" value="COPPER HOMEOSTASIS PROTEIN CUTC"/>
    <property type="match status" value="1"/>
</dbReference>
<dbReference type="EMBL" id="LAJG01000048">
    <property type="protein sequence ID" value="KKB75918.1"/>
    <property type="molecule type" value="Genomic_DNA"/>
</dbReference>
<reference evidence="3 4" key="1">
    <citation type="submission" date="2015-03" db="EMBL/GenBank/DDBJ databases">
        <authorList>
            <person name="Hassan Y.I."/>
            <person name="Lepp D."/>
            <person name="Zhou T."/>
        </authorList>
    </citation>
    <scope>NUCLEOTIDE SEQUENCE [LARGE SCALE GENOMIC DNA]</scope>
    <source>
        <strain evidence="3 4">GH2-10</strain>
    </source>
</reference>
<evidence type="ECO:0000313" key="4">
    <source>
        <dbReference type="Proteomes" id="UP000033514"/>
    </source>
</evidence>
<dbReference type="HAMAP" id="MF_00795">
    <property type="entry name" value="CutC"/>
    <property type="match status" value="1"/>
</dbReference>
<evidence type="ECO:0000256" key="1">
    <source>
        <dbReference type="ARBA" id="ARBA00007768"/>
    </source>
</evidence>
<evidence type="ECO:0000313" key="3">
    <source>
        <dbReference type="EMBL" id="KKB75918.1"/>
    </source>
</evidence>
<dbReference type="InterPro" id="IPR005627">
    <property type="entry name" value="CutC-like"/>
</dbReference>
<dbReference type="Pfam" id="PF03932">
    <property type="entry name" value="CutC"/>
    <property type="match status" value="1"/>
</dbReference>
<dbReference type="SUPFAM" id="SSF110395">
    <property type="entry name" value="CutC-like"/>
    <property type="match status" value="1"/>
</dbReference>
<organism evidence="3 4">
    <name type="scientific">Devosia soli</name>
    <dbReference type="NCBI Taxonomy" id="361041"/>
    <lineage>
        <taxon>Bacteria</taxon>
        <taxon>Pseudomonadati</taxon>
        <taxon>Pseudomonadota</taxon>
        <taxon>Alphaproteobacteria</taxon>
        <taxon>Hyphomicrobiales</taxon>
        <taxon>Devosiaceae</taxon>
        <taxon>Devosia</taxon>
    </lineage>
</organism>